<accession>A0A078A3L5</accession>
<dbReference type="InterPro" id="IPR037191">
    <property type="entry name" value="VPS9_dom_sf"/>
</dbReference>
<feature type="region of interest" description="Disordered" evidence="1">
    <location>
        <begin position="548"/>
        <end position="588"/>
    </location>
</feature>
<dbReference type="PROSITE" id="PS51205">
    <property type="entry name" value="VPS9"/>
    <property type="match status" value="1"/>
</dbReference>
<gene>
    <name evidence="3" type="primary">Contig16007.g17063</name>
    <name evidence="3" type="ORF">STYLEM_4321</name>
</gene>
<evidence type="ECO:0000313" key="3">
    <source>
        <dbReference type="EMBL" id="CDW75334.1"/>
    </source>
</evidence>
<keyword evidence="4" id="KW-1185">Reference proteome</keyword>
<dbReference type="SUPFAM" id="SSF109993">
    <property type="entry name" value="VPS9 domain"/>
    <property type="match status" value="1"/>
</dbReference>
<dbReference type="Pfam" id="PF02204">
    <property type="entry name" value="VPS9"/>
    <property type="match status" value="1"/>
</dbReference>
<dbReference type="EMBL" id="CCKQ01004184">
    <property type="protein sequence ID" value="CDW75334.1"/>
    <property type="molecule type" value="Genomic_DNA"/>
</dbReference>
<organism evidence="3 4">
    <name type="scientific">Stylonychia lemnae</name>
    <name type="common">Ciliate</name>
    <dbReference type="NCBI Taxonomy" id="5949"/>
    <lineage>
        <taxon>Eukaryota</taxon>
        <taxon>Sar</taxon>
        <taxon>Alveolata</taxon>
        <taxon>Ciliophora</taxon>
        <taxon>Intramacronucleata</taxon>
        <taxon>Spirotrichea</taxon>
        <taxon>Stichotrichia</taxon>
        <taxon>Sporadotrichida</taxon>
        <taxon>Oxytrichidae</taxon>
        <taxon>Stylonychinae</taxon>
        <taxon>Stylonychia</taxon>
    </lineage>
</organism>
<sequence>MLKRELQCLGTQEIEWAYPLFNYIKAKFRQVDIQQITFKLLSDYFWAQYNNTDQSDKMKETSALRLFTQQFNNVSSPTGEKKEFMLSSPRRSFLPPEMRFSNQYEFKAGDHLSSNHHRSVKLTFKSILSDETGNDALRLSTKFNRKVLIIRDQMQQKSHPIHKIIKKFDLLFFQIYAVQIERASQKNVKESKELMNQIVKEVQNFVRIIFFATLKFYRLELKPQDLRKDLVINMITSLIMKDQTYSIIMNAILQGSSDRVRNIQKNIGKYRYKINLDKLGVSKYFQFSRTFKDLLQQDTSTMSKSQNKDPIQQLNMNVNPMIKDQKLEILDQRQLIRSKTLKKKRRRKNSYSKDTYKPFEKSIEALKEIPEINSPMKKLEFIYQVFNTLMIGEIDQFWESINVDQKKLEIDYENLNGIAIYIALKAGIPILLIDIIFIENFVSKAILNTNRAYQMTVLHSAMTFIEENLPSYYESKDKKNPLKENFTPKFVYNESVLLSPRSMGQSVLMSKLGQSFNQQSSEQTQEEYDPEKEEDMLFCMEQVSMLKNLDNQKPKQRKMSSDLEQERNNSAQSKSQLNQDRSTVELESQINQKLNLRNKNFCNIQPNAAKTIHRMLNQKLHTQSMIGNQNKTGFYNLAQSNEQMYQSSENISPQSQKLIWNLNIYSDYDRLISTYLEDSQLNCNQDEQRSKSPITSPKIFLTSHDEVRLDIIDKESNMYINEIIDQINLSSDKDTSN</sequence>
<protein>
    <recommendedName>
        <fullName evidence="2">VPS9 domain-containing protein</fullName>
    </recommendedName>
</protein>
<evidence type="ECO:0000313" key="4">
    <source>
        <dbReference type="Proteomes" id="UP000039865"/>
    </source>
</evidence>
<dbReference type="AlphaFoldDB" id="A0A078A3L5"/>
<evidence type="ECO:0000256" key="1">
    <source>
        <dbReference type="SAM" id="MobiDB-lite"/>
    </source>
</evidence>
<reference evidence="3 4" key="1">
    <citation type="submission" date="2014-06" db="EMBL/GenBank/DDBJ databases">
        <authorList>
            <person name="Swart Estienne"/>
        </authorList>
    </citation>
    <scope>NUCLEOTIDE SEQUENCE [LARGE SCALE GENOMIC DNA]</scope>
    <source>
        <strain evidence="3 4">130c</strain>
    </source>
</reference>
<dbReference type="Proteomes" id="UP000039865">
    <property type="component" value="Unassembled WGS sequence"/>
</dbReference>
<dbReference type="InParanoid" id="A0A078A3L5"/>
<name>A0A078A3L5_STYLE</name>
<dbReference type="OrthoDB" id="327210at2759"/>
<dbReference type="Gene3D" id="1.20.1050.80">
    <property type="entry name" value="VPS9 domain"/>
    <property type="match status" value="1"/>
</dbReference>
<evidence type="ECO:0000259" key="2">
    <source>
        <dbReference type="PROSITE" id="PS51205"/>
    </source>
</evidence>
<feature type="compositionally biased region" description="Polar residues" evidence="1">
    <location>
        <begin position="568"/>
        <end position="588"/>
    </location>
</feature>
<feature type="domain" description="VPS9" evidence="2">
    <location>
        <begin position="306"/>
        <end position="474"/>
    </location>
</feature>
<proteinExistence type="predicted"/>
<dbReference type="InterPro" id="IPR003123">
    <property type="entry name" value="VPS9"/>
</dbReference>